<protein>
    <submittedName>
        <fullName evidence="1">Uncharacterized protein</fullName>
    </submittedName>
</protein>
<evidence type="ECO:0000313" key="2">
    <source>
        <dbReference type="Proteomes" id="UP000177811"/>
    </source>
</evidence>
<sequence>MDRTITPESLIFTRGLSTAAILAALYNAASGMGHGEKGPGPDMITLMEAKKIIASLMGAYIYFDYLGGKRLKLDLTDAKRDGIVAGQYDYGQGRGTAMRAIAILRATGDLCHPDIVALQEVSRAAANTASAPLQKSGTVTEGTLADALGMRDRSTEKEPDIWYQLFREAPCDTIKL</sequence>
<evidence type="ECO:0000313" key="1">
    <source>
        <dbReference type="EMBL" id="OHA02063.1"/>
    </source>
</evidence>
<reference evidence="1 2" key="1">
    <citation type="journal article" date="2016" name="Nat. Commun.">
        <title>Thousands of microbial genomes shed light on interconnected biogeochemical processes in an aquifer system.</title>
        <authorList>
            <person name="Anantharaman K."/>
            <person name="Brown C.T."/>
            <person name="Hug L.A."/>
            <person name="Sharon I."/>
            <person name="Castelle C.J."/>
            <person name="Probst A.J."/>
            <person name="Thomas B.C."/>
            <person name="Singh A."/>
            <person name="Wilkins M.J."/>
            <person name="Karaoz U."/>
            <person name="Brodie E.L."/>
            <person name="Williams K.H."/>
            <person name="Hubbard S.S."/>
            <person name="Banfield J.F."/>
        </authorList>
    </citation>
    <scope>NUCLEOTIDE SEQUENCE [LARGE SCALE GENOMIC DNA]</scope>
</reference>
<accession>A0A1G2KRU9</accession>
<organism evidence="1 2">
    <name type="scientific">Candidatus Sungbacteria bacterium RIFCSPHIGHO2_02_FULL_51_29</name>
    <dbReference type="NCBI Taxonomy" id="1802273"/>
    <lineage>
        <taxon>Bacteria</taxon>
        <taxon>Candidatus Sungiibacteriota</taxon>
    </lineage>
</organism>
<gene>
    <name evidence="1" type="ORF">A3C16_04325</name>
</gene>
<proteinExistence type="predicted"/>
<name>A0A1G2KRU9_9BACT</name>
<dbReference type="AlphaFoldDB" id="A0A1G2KRU9"/>
<dbReference type="Proteomes" id="UP000177811">
    <property type="component" value="Unassembled WGS sequence"/>
</dbReference>
<dbReference type="EMBL" id="MHQL01000047">
    <property type="protein sequence ID" value="OHA02063.1"/>
    <property type="molecule type" value="Genomic_DNA"/>
</dbReference>
<comment type="caution">
    <text evidence="1">The sequence shown here is derived from an EMBL/GenBank/DDBJ whole genome shotgun (WGS) entry which is preliminary data.</text>
</comment>